<dbReference type="SUPFAM" id="SSF53098">
    <property type="entry name" value="Ribonuclease H-like"/>
    <property type="match status" value="1"/>
</dbReference>
<evidence type="ECO:0000313" key="2">
    <source>
        <dbReference type="Proteomes" id="UP001431783"/>
    </source>
</evidence>
<dbReference type="InterPro" id="IPR012337">
    <property type="entry name" value="RNaseH-like_sf"/>
</dbReference>
<dbReference type="InterPro" id="IPR044925">
    <property type="entry name" value="His-Me_finger_sf"/>
</dbReference>
<dbReference type="InterPro" id="IPR043502">
    <property type="entry name" value="DNA/RNA_pol_sf"/>
</dbReference>
<dbReference type="AlphaFoldDB" id="A0AAW1UR85"/>
<dbReference type="Gene3D" id="3.90.1600.10">
    <property type="entry name" value="Palm domain of DNA polymerase"/>
    <property type="match status" value="1"/>
</dbReference>
<evidence type="ECO:0008006" key="3">
    <source>
        <dbReference type="Google" id="ProtNLM"/>
    </source>
</evidence>
<dbReference type="GO" id="GO:0071897">
    <property type="term" value="P:DNA biosynthetic process"/>
    <property type="evidence" value="ECO:0007669"/>
    <property type="project" value="UniProtKB-ARBA"/>
</dbReference>
<dbReference type="SUPFAM" id="SSF56672">
    <property type="entry name" value="DNA/RNA polymerases"/>
    <property type="match status" value="1"/>
</dbReference>
<sequence length="1206" mass="140199">MIHCHQCDVDITSNLFNAHLKSKGHKNNVIIPVGNGVSKIASAFKNRIVSYRIDADGHIIDIIEFFDKNTSKIIDIIRSSLTQMTTLKLNFELFGFYVIENKELFDIKSFNTENVIITLGTNLTDIIHKFQNIITQKMADFQERDSGWALVKILSLEVNINRYNPLRASSYIELPKCINKKNAVINVRNTDYHCFGWALMAGIFTPEGPNYLPQSYPHFSQYFNFNGIEFPVKLDNISTFLNLNDNISINVYGLESIIDNGKRKYEIVGPLYFSSIKKAYHINLLILDDDDGNLHYCTIKNLSGLVSSQISRHKSKKHFCDGCLQYFSSAERLSKHCEKDCGQLYAKIPSTNIIQNELKQFIPENILKFKNYQKQIKVPFVFYADFECLLKPLDNAQPNPDKSFTMKTFLHEPYSCGYYMKCAFDDSLSKYVFFRGNDCCVRFITSLENDVRYIHSRYLSRVVTMDPLTDIQEHEFQICSVCHICKKEFIPDSIKVRDHDHLTGFYRGAAHQNCNLFYKTSKFVPVIIHNLTNYDSHLFIKKLSINGEEVKVVGQTKEKYITFSKYIPVEGDCKQKFVELRFIDSFKFLASSLDKLSSTLSDEQCEIVRKYFPDNTKFSLIREKGVFPYSYVDNWSKLDDPKLPSKENFFDKLRDEHISLEKYLRAQHVWSTFDCQTLGEYSDLYLKSDVLLLSDIFENFRNTCLTHYSLDPAQYLTAPSLSWDAMLKKTDISLELLTDVDMIHFIKKGIRGGVSICVKRFAEANNKFLPNFNPTKESSYIMYLDATNLYGYSMSQFLPTGGFYWLNEQEIMNLNIENLCNNAPEGYIFEVDITYPQTLHVLHNDLPFLPENIIPPQGKTPKLIPNLFNKTNYVIHYESLKQCLEEGLILTKIHRVLKFQQSPWLKPYIDLNTELRNNSKNAFEKNLFKLLINSIFGKTMENVENRRDIKLVSHWEKQGKKFGAETWIAKPHFKDREIFSENLIAIEMNKTRVTYDKPIYVGFCVLDISKTVIYNFFYNFLKQKYGKKVSLLYSDTDSLLIEVFTENIYEDIKQNSQHFDLSNYSPQNMHNIIPNVSQIGKMKDEYAGQVIKSFYGTGAKAYCVELLDKVDKKAKGISKHIVEKNIHLSDYKNVITKNESLLCVMSIFRSCLHDMFTEMRNKIALSSFDDKRFLLKNSFRTLAWGHFDVGWHENIDTLLDELLKYC</sequence>
<dbReference type="InterPro" id="IPR023211">
    <property type="entry name" value="DNA_pol_palm_dom_sf"/>
</dbReference>
<protein>
    <recommendedName>
        <fullName evidence="3">DNA-directed DNA polymerase</fullName>
    </recommendedName>
</protein>
<dbReference type="Gene3D" id="3.40.1800.10">
    <property type="entry name" value="His-Me finger endonucleases"/>
    <property type="match status" value="1"/>
</dbReference>
<dbReference type="GO" id="GO:0042575">
    <property type="term" value="C:DNA polymerase complex"/>
    <property type="evidence" value="ECO:0007669"/>
    <property type="project" value="UniProtKB-ARBA"/>
</dbReference>
<comment type="caution">
    <text evidence="1">The sequence shown here is derived from an EMBL/GenBank/DDBJ whole genome shotgun (WGS) entry which is preliminary data.</text>
</comment>
<keyword evidence="2" id="KW-1185">Reference proteome</keyword>
<dbReference type="PANTHER" id="PTHR31511">
    <property type="entry name" value="PROTEIN CBG23764"/>
    <property type="match status" value="1"/>
</dbReference>
<proteinExistence type="predicted"/>
<evidence type="ECO:0000313" key="1">
    <source>
        <dbReference type="EMBL" id="KAK9882014.1"/>
    </source>
</evidence>
<name>A0AAW1UR85_9CUCU</name>
<dbReference type="SUPFAM" id="SSF54060">
    <property type="entry name" value="His-Me finger endonucleases"/>
    <property type="match status" value="1"/>
</dbReference>
<dbReference type="EMBL" id="JARQZJ010000072">
    <property type="protein sequence ID" value="KAK9882014.1"/>
    <property type="molecule type" value="Genomic_DNA"/>
</dbReference>
<gene>
    <name evidence="1" type="ORF">WA026_018866</name>
</gene>
<organism evidence="1 2">
    <name type="scientific">Henosepilachna vigintioctopunctata</name>
    <dbReference type="NCBI Taxonomy" id="420089"/>
    <lineage>
        <taxon>Eukaryota</taxon>
        <taxon>Metazoa</taxon>
        <taxon>Ecdysozoa</taxon>
        <taxon>Arthropoda</taxon>
        <taxon>Hexapoda</taxon>
        <taxon>Insecta</taxon>
        <taxon>Pterygota</taxon>
        <taxon>Neoptera</taxon>
        <taxon>Endopterygota</taxon>
        <taxon>Coleoptera</taxon>
        <taxon>Polyphaga</taxon>
        <taxon>Cucujiformia</taxon>
        <taxon>Coccinelloidea</taxon>
        <taxon>Coccinellidae</taxon>
        <taxon>Epilachninae</taxon>
        <taxon>Epilachnini</taxon>
        <taxon>Henosepilachna</taxon>
    </lineage>
</organism>
<reference evidence="1 2" key="1">
    <citation type="submission" date="2023-03" db="EMBL/GenBank/DDBJ databases">
        <title>Genome insight into feeding habits of ladybird beetles.</title>
        <authorList>
            <person name="Li H.-S."/>
            <person name="Huang Y.-H."/>
            <person name="Pang H."/>
        </authorList>
    </citation>
    <scope>NUCLEOTIDE SEQUENCE [LARGE SCALE GENOMIC DNA]</scope>
    <source>
        <strain evidence="1">SYSU_2023b</strain>
        <tissue evidence="1">Whole body</tissue>
    </source>
</reference>
<dbReference type="InterPro" id="IPR038563">
    <property type="entry name" value="Endonuclease_7_sf"/>
</dbReference>
<dbReference type="Proteomes" id="UP001431783">
    <property type="component" value="Unassembled WGS sequence"/>
</dbReference>
<dbReference type="PANTHER" id="PTHR31511:SF12">
    <property type="entry name" value="RHO TERMINATION FACTOR N-TERMINAL DOMAIN-CONTAINING PROTEIN"/>
    <property type="match status" value="1"/>
</dbReference>
<accession>A0AAW1UR85</accession>